<dbReference type="GO" id="GO:0016020">
    <property type="term" value="C:membrane"/>
    <property type="evidence" value="ECO:0007669"/>
    <property type="project" value="TreeGrafter"/>
</dbReference>
<evidence type="ECO:0000256" key="2">
    <source>
        <dbReference type="RuleBase" id="RU003995"/>
    </source>
</evidence>
<evidence type="ECO:0000256" key="3">
    <source>
        <dbReference type="SAM" id="MobiDB-lite"/>
    </source>
</evidence>
<dbReference type="PROSITE" id="PS00823">
    <property type="entry name" value="DEHYDRIN_2"/>
    <property type="match status" value="1"/>
</dbReference>
<evidence type="ECO:0000313" key="5">
    <source>
        <dbReference type="Proteomes" id="UP000657918"/>
    </source>
</evidence>
<dbReference type="EMBL" id="JADGMS010000005">
    <property type="protein sequence ID" value="KAF9683207.1"/>
    <property type="molecule type" value="Genomic_DNA"/>
</dbReference>
<evidence type="ECO:0000313" key="4">
    <source>
        <dbReference type="EMBL" id="KAF9683207.1"/>
    </source>
</evidence>
<name>A0A835K2T1_9ROSI</name>
<dbReference type="InterPro" id="IPR030513">
    <property type="entry name" value="Dehydrin_CS"/>
</dbReference>
<proteinExistence type="inferred from homology"/>
<feature type="compositionally biased region" description="Basic and acidic residues" evidence="3">
    <location>
        <begin position="1"/>
        <end position="83"/>
    </location>
</feature>
<keyword evidence="5" id="KW-1185">Reference proteome</keyword>
<evidence type="ECO:0008006" key="6">
    <source>
        <dbReference type="Google" id="ProtNLM"/>
    </source>
</evidence>
<comment type="caution">
    <text evidence="4">The sequence shown here is derived from an EMBL/GenBank/DDBJ whole genome shotgun (WGS) entry which is preliminary data.</text>
</comment>
<evidence type="ECO:0000256" key="1">
    <source>
        <dbReference type="ARBA" id="ARBA00008403"/>
    </source>
</evidence>
<accession>A0A835K2T1</accession>
<gene>
    <name evidence="4" type="ORF">SADUNF_Sadunf05G0188600</name>
</gene>
<feature type="compositionally biased region" description="Low complexity" evidence="3">
    <location>
        <begin position="85"/>
        <end position="99"/>
    </location>
</feature>
<dbReference type="GO" id="GO:0009737">
    <property type="term" value="P:response to abscisic acid"/>
    <property type="evidence" value="ECO:0007669"/>
    <property type="project" value="TreeGrafter"/>
</dbReference>
<dbReference type="Proteomes" id="UP000657918">
    <property type="component" value="Unassembled WGS sequence"/>
</dbReference>
<dbReference type="AlphaFoldDB" id="A0A835K2T1"/>
<feature type="compositionally biased region" description="Basic and acidic residues" evidence="3">
    <location>
        <begin position="137"/>
        <end position="188"/>
    </location>
</feature>
<dbReference type="OrthoDB" id="1934367at2759"/>
<comment type="similarity">
    <text evidence="1 2">Belongs to the plant dehydrin family.</text>
</comment>
<dbReference type="GO" id="GO:0009631">
    <property type="term" value="P:cold acclimation"/>
    <property type="evidence" value="ECO:0007669"/>
    <property type="project" value="TreeGrafter"/>
</dbReference>
<feature type="region of interest" description="Disordered" evidence="3">
    <location>
        <begin position="1"/>
        <end position="188"/>
    </location>
</feature>
<reference evidence="4 5" key="1">
    <citation type="submission" date="2020-10" db="EMBL/GenBank/DDBJ databases">
        <title>Plant Genome Project.</title>
        <authorList>
            <person name="Zhang R.-G."/>
        </authorList>
    </citation>
    <scope>NUCLEOTIDE SEQUENCE [LARGE SCALE GENOMIC DNA]</scope>
    <source>
        <strain evidence="4">FAFU-HL-1</strain>
        <tissue evidence="4">Leaf</tissue>
    </source>
</reference>
<organism evidence="4 5">
    <name type="scientific">Salix dunnii</name>
    <dbReference type="NCBI Taxonomy" id="1413687"/>
    <lineage>
        <taxon>Eukaryota</taxon>
        <taxon>Viridiplantae</taxon>
        <taxon>Streptophyta</taxon>
        <taxon>Embryophyta</taxon>
        <taxon>Tracheophyta</taxon>
        <taxon>Spermatophyta</taxon>
        <taxon>Magnoliopsida</taxon>
        <taxon>eudicotyledons</taxon>
        <taxon>Gunneridae</taxon>
        <taxon>Pentapetalae</taxon>
        <taxon>rosids</taxon>
        <taxon>fabids</taxon>
        <taxon>Malpighiales</taxon>
        <taxon>Salicaceae</taxon>
        <taxon>Saliceae</taxon>
        <taxon>Salix</taxon>
    </lineage>
</organism>
<dbReference type="InterPro" id="IPR000167">
    <property type="entry name" value="Dehydrin"/>
</dbReference>
<dbReference type="GO" id="GO:0009414">
    <property type="term" value="P:response to water deprivation"/>
    <property type="evidence" value="ECO:0007669"/>
    <property type="project" value="UniProtKB-ARBA"/>
</dbReference>
<feature type="compositionally biased region" description="Basic and acidic residues" evidence="3">
    <location>
        <begin position="108"/>
        <end position="130"/>
    </location>
</feature>
<protein>
    <recommendedName>
        <fullName evidence="6">Dehydrin</fullName>
    </recommendedName>
</protein>
<dbReference type="Pfam" id="PF00257">
    <property type="entry name" value="Dehydrin"/>
    <property type="match status" value="1"/>
</dbReference>
<dbReference type="GO" id="GO:0005829">
    <property type="term" value="C:cytosol"/>
    <property type="evidence" value="ECO:0007669"/>
    <property type="project" value="TreeGrafter"/>
</dbReference>
<dbReference type="PANTHER" id="PTHR33346">
    <property type="entry name" value="DEHYDRIN XERO 2-RELATED"/>
    <property type="match status" value="1"/>
</dbReference>
<sequence>MAEENKSHEYETKVGEESGSVETKDRGLFNFLGKKEEEKPQEEVNVSEFKEKLKLSEHETKVEEEPKKEAEEEKKPSLFEKLHRSGSSSSSDTSVPVEVVHTETPLETEEKKGFLEKIKEKLPGNKKGDEVPPPPHPAHEHVSTEAAVSHEGEAKEKKGLLEKIKEKLPGYHPKTEEEKEKEKESASH</sequence>
<dbReference type="PANTHER" id="PTHR33346:SF2">
    <property type="entry name" value="DEHYDRIN ERD14"/>
    <property type="match status" value="1"/>
</dbReference>